<comment type="caution">
    <text evidence="1">The sequence shown here is derived from an EMBL/GenBank/DDBJ whole genome shotgun (WGS) entry which is preliminary data.</text>
</comment>
<sequence>MPRWSMKNRKWPDDPEEAESSHGELAFRTFRPLLTFTSVAGWLETEGRLAEEIVREFYASYAATLRGSISKRSKPLAQDPLTSTLVRGCPVDISPATIRRFLYGPMRGHSWSLNLEFDYGWDIVRSGAFGGITAARGCDTLVGHILLCGWRSENGSLLPPTFGHPEGDINFCGQVLTVLECVMGVDKSR</sequence>
<evidence type="ECO:0000313" key="1">
    <source>
        <dbReference type="EMBL" id="KAG5630058.1"/>
    </source>
</evidence>
<dbReference type="Proteomes" id="UP000824120">
    <property type="component" value="Chromosome 1"/>
</dbReference>
<keyword evidence="2" id="KW-1185">Reference proteome</keyword>
<evidence type="ECO:0000313" key="2">
    <source>
        <dbReference type="Proteomes" id="UP000824120"/>
    </source>
</evidence>
<name>A0A9J6B0I3_SOLCO</name>
<dbReference type="OrthoDB" id="1327928at2759"/>
<proteinExistence type="predicted"/>
<protein>
    <submittedName>
        <fullName evidence="1">Uncharacterized protein</fullName>
    </submittedName>
</protein>
<reference evidence="1 2" key="1">
    <citation type="submission" date="2020-09" db="EMBL/GenBank/DDBJ databases">
        <title>De no assembly of potato wild relative species, Solanum commersonii.</title>
        <authorList>
            <person name="Cho K."/>
        </authorList>
    </citation>
    <scope>NUCLEOTIDE SEQUENCE [LARGE SCALE GENOMIC DNA]</scope>
    <source>
        <strain evidence="1">LZ3.2</strain>
        <tissue evidence="1">Leaf</tissue>
    </source>
</reference>
<gene>
    <name evidence="1" type="ORF">H5410_001775</name>
</gene>
<organism evidence="1 2">
    <name type="scientific">Solanum commersonii</name>
    <name type="common">Commerson's wild potato</name>
    <name type="synonym">Commerson's nightshade</name>
    <dbReference type="NCBI Taxonomy" id="4109"/>
    <lineage>
        <taxon>Eukaryota</taxon>
        <taxon>Viridiplantae</taxon>
        <taxon>Streptophyta</taxon>
        <taxon>Embryophyta</taxon>
        <taxon>Tracheophyta</taxon>
        <taxon>Spermatophyta</taxon>
        <taxon>Magnoliopsida</taxon>
        <taxon>eudicotyledons</taxon>
        <taxon>Gunneridae</taxon>
        <taxon>Pentapetalae</taxon>
        <taxon>asterids</taxon>
        <taxon>lamiids</taxon>
        <taxon>Solanales</taxon>
        <taxon>Solanaceae</taxon>
        <taxon>Solanoideae</taxon>
        <taxon>Solaneae</taxon>
        <taxon>Solanum</taxon>
    </lineage>
</organism>
<dbReference type="AlphaFoldDB" id="A0A9J6B0I3"/>
<accession>A0A9J6B0I3</accession>
<dbReference type="EMBL" id="JACXVP010000001">
    <property type="protein sequence ID" value="KAG5630058.1"/>
    <property type="molecule type" value="Genomic_DNA"/>
</dbReference>